<feature type="domain" description="FERM" evidence="1">
    <location>
        <begin position="1"/>
        <end position="53"/>
    </location>
</feature>
<feature type="non-terminal residue" evidence="2">
    <location>
        <position position="53"/>
    </location>
</feature>
<gene>
    <name evidence="2" type="ORF">METZ01_LOCUS308237</name>
</gene>
<dbReference type="EMBL" id="UINC01097569">
    <property type="protein sequence ID" value="SVC55383.1"/>
    <property type="molecule type" value="Genomic_DNA"/>
</dbReference>
<proteinExistence type="predicted"/>
<dbReference type="InterPro" id="IPR000299">
    <property type="entry name" value="FERM_domain"/>
</dbReference>
<sequence length="53" mass="5889">MPSSTASEKETISAIEAKAIELLRTLVGFDTTSYKSNLELIEFIQSYLTNYGI</sequence>
<protein>
    <recommendedName>
        <fullName evidence="1">FERM domain-containing protein</fullName>
    </recommendedName>
</protein>
<dbReference type="AlphaFoldDB" id="A0A382N2I0"/>
<dbReference type="PROSITE" id="PS50057">
    <property type="entry name" value="FERM_3"/>
    <property type="match status" value="1"/>
</dbReference>
<organism evidence="2">
    <name type="scientific">marine metagenome</name>
    <dbReference type="NCBI Taxonomy" id="408172"/>
    <lineage>
        <taxon>unclassified sequences</taxon>
        <taxon>metagenomes</taxon>
        <taxon>ecological metagenomes</taxon>
    </lineage>
</organism>
<name>A0A382N2I0_9ZZZZ</name>
<evidence type="ECO:0000313" key="2">
    <source>
        <dbReference type="EMBL" id="SVC55383.1"/>
    </source>
</evidence>
<evidence type="ECO:0000259" key="1">
    <source>
        <dbReference type="PROSITE" id="PS50057"/>
    </source>
</evidence>
<accession>A0A382N2I0</accession>
<reference evidence="2" key="1">
    <citation type="submission" date="2018-05" db="EMBL/GenBank/DDBJ databases">
        <authorList>
            <person name="Lanie J.A."/>
            <person name="Ng W.-L."/>
            <person name="Kazmierczak K.M."/>
            <person name="Andrzejewski T.M."/>
            <person name="Davidsen T.M."/>
            <person name="Wayne K.J."/>
            <person name="Tettelin H."/>
            <person name="Glass J.I."/>
            <person name="Rusch D."/>
            <person name="Podicherti R."/>
            <person name="Tsui H.-C.T."/>
            <person name="Winkler M.E."/>
        </authorList>
    </citation>
    <scope>NUCLEOTIDE SEQUENCE</scope>
</reference>